<comment type="caution">
    <text evidence="11">The sequence shown here is derived from an EMBL/GenBank/DDBJ whole genome shotgun (WGS) entry which is preliminary data.</text>
</comment>
<evidence type="ECO:0000256" key="5">
    <source>
        <dbReference type="ARBA" id="ARBA00022989"/>
    </source>
</evidence>
<protein>
    <recommendedName>
        <fullName evidence="13">Mitochondrial cytochrome c oxidase assembly factor</fullName>
    </recommendedName>
</protein>
<keyword evidence="5 10" id="KW-1133">Transmembrane helix</keyword>
<evidence type="ECO:0000256" key="6">
    <source>
        <dbReference type="ARBA" id="ARBA00023128"/>
    </source>
</evidence>
<comment type="similarity">
    <text evidence="8">Belongs to the PET100 family.</text>
</comment>
<evidence type="ECO:0000256" key="8">
    <source>
        <dbReference type="ARBA" id="ARBA00038077"/>
    </source>
</evidence>
<dbReference type="GO" id="GO:0033617">
    <property type="term" value="P:mitochondrial respiratory chain complex IV assembly"/>
    <property type="evidence" value="ECO:0007669"/>
    <property type="project" value="InterPro"/>
</dbReference>
<dbReference type="InterPro" id="IPR018625">
    <property type="entry name" value="Pet100"/>
</dbReference>
<evidence type="ECO:0000256" key="3">
    <source>
        <dbReference type="ARBA" id="ARBA00022692"/>
    </source>
</evidence>
<keyword evidence="4" id="KW-0809">Transit peptide</keyword>
<dbReference type="PANTHER" id="PTHR33968:SF1">
    <property type="entry name" value="PROTEIN PET100 HOMOLOG, MITOCHONDRIAL"/>
    <property type="match status" value="1"/>
</dbReference>
<gene>
    <name evidence="11" type="ORF">GGI19_006416</name>
</gene>
<keyword evidence="9" id="KW-0175">Coiled coil</keyword>
<organism evidence="11 12">
    <name type="scientific">Coemansia pectinata</name>
    <dbReference type="NCBI Taxonomy" id="1052879"/>
    <lineage>
        <taxon>Eukaryota</taxon>
        <taxon>Fungi</taxon>
        <taxon>Fungi incertae sedis</taxon>
        <taxon>Zoopagomycota</taxon>
        <taxon>Kickxellomycotina</taxon>
        <taxon>Kickxellomycetes</taxon>
        <taxon>Kickxellales</taxon>
        <taxon>Kickxellaceae</taxon>
        <taxon>Coemansia</taxon>
    </lineage>
</organism>
<proteinExistence type="inferred from homology"/>
<evidence type="ECO:0000256" key="1">
    <source>
        <dbReference type="ARBA" id="ARBA00004167"/>
    </source>
</evidence>
<dbReference type="Pfam" id="PF09803">
    <property type="entry name" value="Pet100"/>
    <property type="match status" value="1"/>
</dbReference>
<evidence type="ECO:0000313" key="12">
    <source>
        <dbReference type="Proteomes" id="UP001140011"/>
    </source>
</evidence>
<dbReference type="GO" id="GO:0051082">
    <property type="term" value="F:unfolded protein binding"/>
    <property type="evidence" value="ECO:0007669"/>
    <property type="project" value="TreeGrafter"/>
</dbReference>
<evidence type="ECO:0000256" key="9">
    <source>
        <dbReference type="SAM" id="Coils"/>
    </source>
</evidence>
<dbReference type="Proteomes" id="UP001140011">
    <property type="component" value="Unassembled WGS sequence"/>
</dbReference>
<keyword evidence="12" id="KW-1185">Reference proteome</keyword>
<dbReference type="AlphaFoldDB" id="A0A9W8GSE4"/>
<reference evidence="11" key="1">
    <citation type="submission" date="2022-07" db="EMBL/GenBank/DDBJ databases">
        <title>Phylogenomic reconstructions and comparative analyses of Kickxellomycotina fungi.</title>
        <authorList>
            <person name="Reynolds N.K."/>
            <person name="Stajich J.E."/>
            <person name="Barry K."/>
            <person name="Grigoriev I.V."/>
            <person name="Crous P."/>
            <person name="Smith M.E."/>
        </authorList>
    </citation>
    <scope>NUCLEOTIDE SEQUENCE</scope>
    <source>
        <strain evidence="11">BCRC 34297</strain>
    </source>
</reference>
<dbReference type="GO" id="GO:0005743">
    <property type="term" value="C:mitochondrial inner membrane"/>
    <property type="evidence" value="ECO:0007669"/>
    <property type="project" value="TreeGrafter"/>
</dbReference>
<keyword evidence="7 10" id="KW-0472">Membrane</keyword>
<dbReference type="EMBL" id="JANBUH010001364">
    <property type="protein sequence ID" value="KAJ2746455.1"/>
    <property type="molecule type" value="Genomic_DNA"/>
</dbReference>
<keyword evidence="3 10" id="KW-0812">Transmembrane</keyword>
<keyword evidence="6" id="KW-0496">Mitochondrion</keyword>
<evidence type="ECO:0000256" key="4">
    <source>
        <dbReference type="ARBA" id="ARBA00022946"/>
    </source>
</evidence>
<dbReference type="OrthoDB" id="18175at2759"/>
<evidence type="ECO:0008006" key="13">
    <source>
        <dbReference type="Google" id="ProtNLM"/>
    </source>
</evidence>
<comment type="subcellular location">
    <subcellularLocation>
        <location evidence="1">Membrane</location>
        <topology evidence="1">Single-pass membrane protein</topology>
    </subcellularLocation>
    <subcellularLocation>
        <location evidence="2">Mitochondrion membrane</location>
    </subcellularLocation>
</comment>
<feature type="coiled-coil region" evidence="9">
    <location>
        <begin position="57"/>
        <end position="84"/>
    </location>
</feature>
<evidence type="ECO:0000256" key="2">
    <source>
        <dbReference type="ARBA" id="ARBA00004325"/>
    </source>
</evidence>
<feature type="transmembrane region" description="Helical" evidence="10">
    <location>
        <begin position="12"/>
        <end position="31"/>
    </location>
</feature>
<evidence type="ECO:0000313" key="11">
    <source>
        <dbReference type="EMBL" id="KAJ2746455.1"/>
    </source>
</evidence>
<evidence type="ECO:0000256" key="7">
    <source>
        <dbReference type="ARBA" id="ARBA00023136"/>
    </source>
</evidence>
<accession>A0A9W8GSE4</accession>
<evidence type="ECO:0000256" key="10">
    <source>
        <dbReference type="SAM" id="Phobius"/>
    </source>
</evidence>
<sequence>MGGPGLEVAKFTFYVFMPMAFMVYFGGPGFYERYVADEAFKFSPPPLKPLPTEPSDIKRALDQLKEARLQRKLMRERVMKEMAEEDRVSAVAGGSR</sequence>
<name>A0A9W8GSE4_9FUNG</name>
<dbReference type="PANTHER" id="PTHR33968">
    <property type="entry name" value="PROTEIN PET100 HOMOLOG, MITOCHONDRIAL"/>
    <property type="match status" value="1"/>
</dbReference>